<sequence length="95" mass="10634">MSAPWNDGAYLRGNFTNSDFTGVDFESAEIDELTLAKSVTEDSAQVREREAARQRKLDEMIDSMAQDEDEAPTTSSEVDDMAGDYFSYEDTGFEL</sequence>
<evidence type="ECO:0000256" key="1">
    <source>
        <dbReference type="SAM" id="MobiDB-lite"/>
    </source>
</evidence>
<proteinExistence type="predicted"/>
<organism evidence="2">
    <name type="scientific">Corynebacterium glutamicum</name>
    <name type="common">Brevibacterium saccharolyticum</name>
    <dbReference type="NCBI Taxonomy" id="1718"/>
    <lineage>
        <taxon>Bacteria</taxon>
        <taxon>Bacillati</taxon>
        <taxon>Actinomycetota</taxon>
        <taxon>Actinomycetes</taxon>
        <taxon>Mycobacteriales</taxon>
        <taxon>Corynebacteriaceae</taxon>
        <taxon>Corynebacterium</taxon>
    </lineage>
</organism>
<gene>
    <name evidence="2" type="primary">ycg4C</name>
</gene>
<dbReference type="RefSeq" id="WP_011117018.1">
    <property type="nucleotide sequence ID" value="NC_004945.1"/>
</dbReference>
<keyword evidence="2" id="KW-0614">Plasmid</keyword>
<dbReference type="EMBL" id="AF164956">
    <property type="protein sequence ID" value="AAG00271.1"/>
    <property type="molecule type" value="Genomic_DNA"/>
</dbReference>
<dbReference type="AlphaFoldDB" id="Q9EUN9"/>
<reference evidence="2" key="1">
    <citation type="journal article" date="2003" name="J. Biotechnol.">
        <title>Plasmids in Corynebacterium glutamicum and their molecular classification by comparative genomics.</title>
        <authorList>
            <person name="Tauch A."/>
            <person name="Puhler A."/>
            <person name="Kalinowski J."/>
            <person name="Thierbach G."/>
        </authorList>
    </citation>
    <scope>NUCLEOTIDE SEQUENCE</scope>
    <source>
        <strain evidence="2">ATCC 31830</strain>
    </source>
</reference>
<name>Q9EUN9_CORGT</name>
<feature type="region of interest" description="Disordered" evidence="1">
    <location>
        <begin position="63"/>
        <end position="83"/>
    </location>
</feature>
<protein>
    <submittedName>
        <fullName evidence="2">Ycg4C</fullName>
    </submittedName>
</protein>
<feature type="compositionally biased region" description="Acidic residues" evidence="1">
    <location>
        <begin position="65"/>
        <end position="82"/>
    </location>
</feature>
<evidence type="ECO:0000313" key="2">
    <source>
        <dbReference type="EMBL" id="AAG00271.1"/>
    </source>
</evidence>
<geneLocation type="plasmid" evidence="2">
    <name>pCG4</name>
</geneLocation>
<accession>Q9EUN9</accession>